<dbReference type="EMBL" id="CAFBLE010000001">
    <property type="protein sequence ID" value="CAB4855567.1"/>
    <property type="molecule type" value="Genomic_DNA"/>
</dbReference>
<organism evidence="1">
    <name type="scientific">freshwater metagenome</name>
    <dbReference type="NCBI Taxonomy" id="449393"/>
    <lineage>
        <taxon>unclassified sequences</taxon>
        <taxon>metagenomes</taxon>
        <taxon>ecological metagenomes</taxon>
    </lineage>
</organism>
<evidence type="ECO:0000313" key="5">
    <source>
        <dbReference type="EMBL" id="CAB5056326.1"/>
    </source>
</evidence>
<accession>A0A6J6M0P3</accession>
<evidence type="ECO:0000313" key="2">
    <source>
        <dbReference type="EMBL" id="CAB4739703.1"/>
    </source>
</evidence>
<dbReference type="EMBL" id="CAEZWT010000022">
    <property type="protein sequence ID" value="CAB4666414.1"/>
    <property type="molecule type" value="Genomic_DNA"/>
</dbReference>
<evidence type="ECO:0000313" key="4">
    <source>
        <dbReference type="EMBL" id="CAB4918751.1"/>
    </source>
</evidence>
<evidence type="ECO:0000313" key="1">
    <source>
        <dbReference type="EMBL" id="CAB4666414.1"/>
    </source>
</evidence>
<dbReference type="AlphaFoldDB" id="A0A6J6M0P3"/>
<name>A0A6J6M0P3_9ZZZZ</name>
<dbReference type="EMBL" id="CAEZZC010000001">
    <property type="protein sequence ID" value="CAB4739703.1"/>
    <property type="molecule type" value="Genomic_DNA"/>
</dbReference>
<sequence length="227" mass="23910">MFRKVFTASIIALFITGTVISPSASAAVAVNNGAVCTKANATKIVSGFGYKCVPALKLGTGSSVNYVSAANLQVKGAKLLWLSTQCLKAVTSYANAKTSYELYAAKLPATLADLDTQSAEYLATIAANNVKIKEFEDMITKFTAERDVLANDRANAAKNLASVNKYNQALLKLQSAKSAIKIATDKVVKLNTTLLSKKTKASSDIAALKTGLGQSLQGRAMICMKGL</sequence>
<proteinExistence type="predicted"/>
<gene>
    <name evidence="1" type="ORF">UFOPK2289_00864</name>
    <name evidence="2" type="ORF">UFOPK2822_00084</name>
    <name evidence="3" type="ORF">UFOPK3346_00089</name>
    <name evidence="4" type="ORF">UFOPK3670_00515</name>
    <name evidence="5" type="ORF">UFOPK4308_00589</name>
</gene>
<reference evidence="1" key="1">
    <citation type="submission" date="2020-05" db="EMBL/GenBank/DDBJ databases">
        <authorList>
            <person name="Chiriac C."/>
            <person name="Salcher M."/>
            <person name="Ghai R."/>
            <person name="Kavagutti S V."/>
        </authorList>
    </citation>
    <scope>NUCLEOTIDE SEQUENCE</scope>
</reference>
<dbReference type="EMBL" id="CAFBMV010000003">
    <property type="protein sequence ID" value="CAB4918751.1"/>
    <property type="molecule type" value="Genomic_DNA"/>
</dbReference>
<protein>
    <submittedName>
        <fullName evidence="1">Unannotated protein</fullName>
    </submittedName>
</protein>
<evidence type="ECO:0000313" key="3">
    <source>
        <dbReference type="EMBL" id="CAB4855567.1"/>
    </source>
</evidence>
<dbReference type="EMBL" id="CAFBQL010000003">
    <property type="protein sequence ID" value="CAB5056326.1"/>
    <property type="molecule type" value="Genomic_DNA"/>
</dbReference>